<keyword evidence="3 5" id="KW-1005">Bacterial flagellum biogenesis</keyword>
<dbReference type="Gene3D" id="2.60.40.4070">
    <property type="match status" value="1"/>
</dbReference>
<dbReference type="GO" id="GO:0044781">
    <property type="term" value="P:bacterial-type flagellum organization"/>
    <property type="evidence" value="ECO:0007669"/>
    <property type="project" value="UniProtKB-UniRule"/>
</dbReference>
<reference evidence="8 9" key="1">
    <citation type="journal article" date="2016" name="Int. J. Syst. Evol. Microbiol.">
        <title>Paraphotobacterium marinum gen. nov., sp. nov., a member of the family Vibrionaceae, isolated from surface seawater.</title>
        <authorList>
            <person name="Huang Z."/>
            <person name="Dong C."/>
            <person name="Shao Z."/>
        </authorList>
    </citation>
    <scope>NUCLEOTIDE SEQUENCE [LARGE SCALE GENOMIC DNA]</scope>
    <source>
        <strain evidence="8 9">NSCS20N07D</strain>
    </source>
</reference>
<evidence type="ECO:0000256" key="5">
    <source>
        <dbReference type="RuleBase" id="RU362076"/>
    </source>
</evidence>
<evidence type="ECO:0000313" key="9">
    <source>
        <dbReference type="Proteomes" id="UP000242175"/>
    </source>
</evidence>
<feature type="compositionally biased region" description="Polar residues" evidence="6">
    <location>
        <begin position="1"/>
        <end position="18"/>
    </location>
</feature>
<dbReference type="Gene3D" id="2.30.30.910">
    <property type="match status" value="1"/>
</dbReference>
<proteinExistence type="inferred from homology"/>
<protein>
    <recommendedName>
        <fullName evidence="2 5">Basal-body rod modification protein FlgD</fullName>
    </recommendedName>
</protein>
<dbReference type="Proteomes" id="UP000242175">
    <property type="component" value="Chromosome large"/>
</dbReference>
<keyword evidence="9" id="KW-1185">Reference proteome</keyword>
<evidence type="ECO:0000256" key="1">
    <source>
        <dbReference type="ARBA" id="ARBA00010577"/>
    </source>
</evidence>
<accession>A0A220VBB5</accession>
<dbReference type="KEGG" id="pmai:CF386_00240"/>
<dbReference type="Pfam" id="PF13861">
    <property type="entry name" value="FLgD_tudor"/>
    <property type="match status" value="1"/>
</dbReference>
<organism evidence="8 9">
    <name type="scientific">Paraphotobacterium marinum</name>
    <dbReference type="NCBI Taxonomy" id="1755811"/>
    <lineage>
        <taxon>Bacteria</taxon>
        <taxon>Pseudomonadati</taxon>
        <taxon>Pseudomonadota</taxon>
        <taxon>Gammaproteobacteria</taxon>
        <taxon>Vibrionales</taxon>
        <taxon>Vibrionaceae</taxon>
        <taxon>Paraphotobacterium</taxon>
    </lineage>
</organism>
<dbReference type="OrthoDB" id="9785233at2"/>
<dbReference type="EMBL" id="CP022355">
    <property type="protein sequence ID" value="ASK77629.1"/>
    <property type="molecule type" value="Genomic_DNA"/>
</dbReference>
<keyword evidence="8" id="KW-0282">Flagellum</keyword>
<gene>
    <name evidence="8" type="primary">flgD</name>
    <name evidence="8" type="ORF">CF386_00240</name>
</gene>
<feature type="compositionally biased region" description="Low complexity" evidence="6">
    <location>
        <begin position="19"/>
        <end position="29"/>
    </location>
</feature>
<sequence length="223" mass="24132">MNIASVNNLSMSNQSNMGESNTNNELNENSGASLKNEFLTLMIAQIQNQDPLNPLDGAEYVSQLAQFSQVESTEQVAQEMRSSTLLLNNMQNLATSNLVGKQVFVPQNNIAVNGAEINGAIKLDQPTRGLFVVFENILGQSKKVPIGGSSTNYKNFSLNPADIGLFDGNYKISIEDTNGKIYEDLSIAGKVNSVVIPPNGGTPLLNVDNIGEIPFYQVNQFSN</sequence>
<evidence type="ECO:0000256" key="4">
    <source>
        <dbReference type="ARBA" id="ARBA00024746"/>
    </source>
</evidence>
<feature type="domain" description="FlgD Tudor-like" evidence="7">
    <location>
        <begin position="90"/>
        <end position="218"/>
    </location>
</feature>
<dbReference type="AlphaFoldDB" id="A0A220VBB5"/>
<dbReference type="RefSeq" id="WP_089072539.1">
    <property type="nucleotide sequence ID" value="NZ_CBCSAM010000001.1"/>
</dbReference>
<evidence type="ECO:0000256" key="3">
    <source>
        <dbReference type="ARBA" id="ARBA00022795"/>
    </source>
</evidence>
<dbReference type="InterPro" id="IPR005648">
    <property type="entry name" value="FlgD"/>
</dbReference>
<name>A0A220VBB5_9GAMM</name>
<evidence type="ECO:0000313" key="8">
    <source>
        <dbReference type="EMBL" id="ASK77629.1"/>
    </source>
</evidence>
<dbReference type="Pfam" id="PF03963">
    <property type="entry name" value="FlgD"/>
    <property type="match status" value="1"/>
</dbReference>
<evidence type="ECO:0000256" key="6">
    <source>
        <dbReference type="SAM" id="MobiDB-lite"/>
    </source>
</evidence>
<evidence type="ECO:0000259" key="7">
    <source>
        <dbReference type="Pfam" id="PF13861"/>
    </source>
</evidence>
<feature type="region of interest" description="Disordered" evidence="6">
    <location>
        <begin position="1"/>
        <end position="29"/>
    </location>
</feature>
<keyword evidence="8" id="KW-0969">Cilium</keyword>
<comment type="similarity">
    <text evidence="1 5">Belongs to the FlgD family.</text>
</comment>
<dbReference type="InterPro" id="IPR025963">
    <property type="entry name" value="FLgD_Tudor"/>
</dbReference>
<keyword evidence="8" id="KW-0966">Cell projection</keyword>
<evidence type="ECO:0000256" key="2">
    <source>
        <dbReference type="ARBA" id="ARBA00016013"/>
    </source>
</evidence>
<comment type="function">
    <text evidence="4 5">Required for flagellar hook formation. May act as a scaffolding protein.</text>
</comment>